<dbReference type="InterPro" id="IPR032710">
    <property type="entry name" value="NTF2-like_dom_sf"/>
</dbReference>
<dbReference type="Gene3D" id="3.10.450.50">
    <property type="match status" value="1"/>
</dbReference>
<protein>
    <submittedName>
        <fullName evidence="1">Ester cyclase</fullName>
    </submittedName>
</protein>
<proteinExistence type="predicted"/>
<name>A0AAU7DIU0_9BACT</name>
<organism evidence="1">
    <name type="scientific">Telmatobacter sp. DSM 110680</name>
    <dbReference type="NCBI Taxonomy" id="3036704"/>
    <lineage>
        <taxon>Bacteria</taxon>
        <taxon>Pseudomonadati</taxon>
        <taxon>Acidobacteriota</taxon>
        <taxon>Terriglobia</taxon>
        <taxon>Terriglobales</taxon>
        <taxon>Acidobacteriaceae</taxon>
        <taxon>Telmatobacter</taxon>
    </lineage>
</organism>
<dbReference type="Pfam" id="PF07366">
    <property type="entry name" value="SnoaL"/>
    <property type="match status" value="1"/>
</dbReference>
<accession>A0AAU7DIU0</accession>
<dbReference type="AlphaFoldDB" id="A0AAU7DIU0"/>
<gene>
    <name evidence="1" type="ORF">P8935_22410</name>
</gene>
<evidence type="ECO:0000313" key="1">
    <source>
        <dbReference type="EMBL" id="XBH17306.1"/>
    </source>
</evidence>
<sequence length="147" mass="16866">MTESANKDCVRRHFDELWNHGEVEKIDEFFSSEFSNFGVQYSDVRAIIQHVIRTWRGAFPDLFFQIDSLVEESDTVMCEVTMSGTHLGDFSLILPLQGPTLAPNGRKFKVKHIHRFRLRGAKIVDHFAVRDDLSMFQLLGHLNAIGS</sequence>
<dbReference type="GO" id="GO:0030638">
    <property type="term" value="P:polyketide metabolic process"/>
    <property type="evidence" value="ECO:0007669"/>
    <property type="project" value="InterPro"/>
</dbReference>
<reference evidence="1" key="1">
    <citation type="submission" date="2023-03" db="EMBL/GenBank/DDBJ databases">
        <title>Edaphobacter sp.</title>
        <authorList>
            <person name="Huber K.J."/>
            <person name="Papendorf J."/>
            <person name="Pilke C."/>
            <person name="Bunk B."/>
            <person name="Sproeer C."/>
            <person name="Pester M."/>
        </authorList>
    </citation>
    <scope>NUCLEOTIDE SEQUENCE</scope>
    <source>
        <strain evidence="1">DSM 110680</strain>
    </source>
</reference>
<dbReference type="SUPFAM" id="SSF54427">
    <property type="entry name" value="NTF2-like"/>
    <property type="match status" value="1"/>
</dbReference>
<dbReference type="InterPro" id="IPR009959">
    <property type="entry name" value="Cyclase_SnoaL-like"/>
</dbReference>
<dbReference type="RefSeq" id="WP_348262537.1">
    <property type="nucleotide sequence ID" value="NZ_CP121196.1"/>
</dbReference>
<dbReference type="PANTHER" id="PTHR38436:SF1">
    <property type="entry name" value="ESTER CYCLASE"/>
    <property type="match status" value="1"/>
</dbReference>
<dbReference type="PANTHER" id="PTHR38436">
    <property type="entry name" value="POLYKETIDE CYCLASE SNOAL-LIKE DOMAIN"/>
    <property type="match status" value="1"/>
</dbReference>
<dbReference type="EMBL" id="CP121196">
    <property type="protein sequence ID" value="XBH17306.1"/>
    <property type="molecule type" value="Genomic_DNA"/>
</dbReference>